<dbReference type="EMBL" id="FOAN01000008">
    <property type="protein sequence ID" value="SEM22079.1"/>
    <property type="molecule type" value="Genomic_DNA"/>
</dbReference>
<dbReference type="CDD" id="cd01130">
    <property type="entry name" value="VirB11-like_ATPase"/>
    <property type="match status" value="1"/>
</dbReference>
<dbReference type="GO" id="GO:0005524">
    <property type="term" value="F:ATP binding"/>
    <property type="evidence" value="ECO:0007669"/>
    <property type="project" value="UniProtKB-UniRule"/>
</dbReference>
<organism evidence="4 5">
    <name type="scientific">Bosea lupini</name>
    <dbReference type="NCBI Taxonomy" id="1036779"/>
    <lineage>
        <taxon>Bacteria</taxon>
        <taxon>Pseudomonadati</taxon>
        <taxon>Pseudomonadota</taxon>
        <taxon>Alphaproteobacteria</taxon>
        <taxon>Hyphomicrobiales</taxon>
        <taxon>Boseaceae</taxon>
        <taxon>Bosea</taxon>
    </lineage>
</organism>
<evidence type="ECO:0000313" key="4">
    <source>
        <dbReference type="EMBL" id="SEM22079.1"/>
    </source>
</evidence>
<dbReference type="GO" id="GO:0016887">
    <property type="term" value="F:ATP hydrolysis activity"/>
    <property type="evidence" value="ECO:0007669"/>
    <property type="project" value="InterPro"/>
</dbReference>
<evidence type="ECO:0000256" key="2">
    <source>
        <dbReference type="RuleBase" id="RU366071"/>
    </source>
</evidence>
<keyword evidence="2" id="KW-0547">Nucleotide-binding</keyword>
<dbReference type="Pfam" id="PF00437">
    <property type="entry name" value="T2SSE"/>
    <property type="match status" value="1"/>
</dbReference>
<comment type="similarity">
    <text evidence="1 2">Belongs to the GSP E family.</text>
</comment>
<dbReference type="SUPFAM" id="SSF52540">
    <property type="entry name" value="P-loop containing nucleoside triphosphate hydrolases"/>
    <property type="match status" value="1"/>
</dbReference>
<dbReference type="InterPro" id="IPR014155">
    <property type="entry name" value="VirB11"/>
</dbReference>
<dbReference type="AlphaFoldDB" id="A0A1H7WM01"/>
<dbReference type="STRING" id="1036779.SAMN04515666_108224"/>
<protein>
    <recommendedName>
        <fullName evidence="2">Type IV secretion system protein</fullName>
    </recommendedName>
</protein>
<name>A0A1H7WM01_9HYPH</name>
<comment type="function">
    <text evidence="2">Part of the Type IV secretion system.</text>
</comment>
<dbReference type="GO" id="GO:0043684">
    <property type="term" value="C:type IV secretion system complex"/>
    <property type="evidence" value="ECO:0007669"/>
    <property type="project" value="UniProtKB-UniRule"/>
</dbReference>
<dbReference type="GO" id="GO:0005737">
    <property type="term" value="C:cytoplasm"/>
    <property type="evidence" value="ECO:0007669"/>
    <property type="project" value="UniProtKB-SubCell"/>
</dbReference>
<dbReference type="GO" id="GO:0044097">
    <property type="term" value="P:secretion by the type IV secretion system"/>
    <property type="evidence" value="ECO:0007669"/>
    <property type="project" value="InterPro"/>
</dbReference>
<dbReference type="InterPro" id="IPR001482">
    <property type="entry name" value="T2SS/T4SS_dom"/>
</dbReference>
<keyword evidence="2" id="KW-0067">ATP-binding</keyword>
<dbReference type="PANTHER" id="PTHR30486">
    <property type="entry name" value="TWITCHING MOTILITY PROTEIN PILT"/>
    <property type="match status" value="1"/>
</dbReference>
<dbReference type="Gene3D" id="3.40.50.300">
    <property type="entry name" value="P-loop containing nucleotide triphosphate hydrolases"/>
    <property type="match status" value="1"/>
</dbReference>
<sequence length="364" mass="40401">MTALAPSPVEAQCEVIVARAKPTAPTACERHASRIVLERYLMPLAPFLSQADLTEIVVNRPGEVFTEGPGGWHRHELHDLSHTHLMHLATAAAGYTRQDIGPDHPIVSTTLPGEERCQIVVPPAVPAGTVSLAIRKPSTVTMTLEDFEERNLFSDIRVTSDDLSDDETELLRLRDAAHWREFLTLAVRSRRNIVISGATGSGKTTLSKGLIAQIPATERLVTIEDTAELVVPQSNHVRLLYAKDGQGLAKVGPRELLESCLRMRPDRILLQELRDGTAFFYLRNVNSGHPGSITTVHADSARLAFEQLTLLVKESAEGRDLARDDIRNLLRQTVDIVIQMKREQGRFRITEIDYDPVRKRLASA</sequence>
<dbReference type="OrthoDB" id="9810761at2"/>
<dbReference type="NCBIfam" id="TIGR02788">
    <property type="entry name" value="VirB11"/>
    <property type="match status" value="1"/>
</dbReference>
<keyword evidence="2" id="KW-0963">Cytoplasm</keyword>
<gene>
    <name evidence="4" type="ORF">SAMN04515666_108224</name>
</gene>
<evidence type="ECO:0000256" key="1">
    <source>
        <dbReference type="ARBA" id="ARBA00006611"/>
    </source>
</evidence>
<dbReference type="Gene3D" id="3.30.450.90">
    <property type="match status" value="1"/>
</dbReference>
<comment type="subcellular location">
    <subcellularLocation>
        <location evidence="2">Cytoplasm</location>
    </subcellularLocation>
</comment>
<proteinExistence type="inferred from homology"/>
<dbReference type="InterPro" id="IPR027417">
    <property type="entry name" value="P-loop_NTPase"/>
</dbReference>
<dbReference type="InterPro" id="IPR050921">
    <property type="entry name" value="T4SS_GSP_E_ATPase"/>
</dbReference>
<dbReference type="PANTHER" id="PTHR30486:SF6">
    <property type="entry name" value="TYPE IV PILUS RETRACTATION ATPASE PILT"/>
    <property type="match status" value="1"/>
</dbReference>
<keyword evidence="5" id="KW-1185">Reference proteome</keyword>
<feature type="domain" description="Bacterial type II secretion system protein E" evidence="3">
    <location>
        <begin position="177"/>
        <end position="338"/>
    </location>
</feature>
<accession>A0A1H7WM01</accession>
<evidence type="ECO:0000313" key="5">
    <source>
        <dbReference type="Proteomes" id="UP000199664"/>
    </source>
</evidence>
<dbReference type="Proteomes" id="UP000199664">
    <property type="component" value="Unassembled WGS sequence"/>
</dbReference>
<reference evidence="5" key="1">
    <citation type="submission" date="2016-10" db="EMBL/GenBank/DDBJ databases">
        <authorList>
            <person name="Varghese N."/>
            <person name="Submissions S."/>
        </authorList>
    </citation>
    <scope>NUCLEOTIDE SEQUENCE [LARGE SCALE GENOMIC DNA]</scope>
    <source>
        <strain evidence="5">LMG 26383,CCUG 61248,R- 45681</strain>
    </source>
</reference>
<evidence type="ECO:0000259" key="3">
    <source>
        <dbReference type="Pfam" id="PF00437"/>
    </source>
</evidence>